<evidence type="ECO:0000313" key="3">
    <source>
        <dbReference type="EMBL" id="QDU64776.1"/>
    </source>
</evidence>
<keyword evidence="4" id="KW-1185">Reference proteome</keyword>
<accession>A0A518BCR8</accession>
<evidence type="ECO:0000313" key="4">
    <source>
        <dbReference type="Proteomes" id="UP000317093"/>
    </source>
</evidence>
<dbReference type="Pfam" id="PF01327">
    <property type="entry name" value="Pep_deformylase"/>
    <property type="match status" value="1"/>
</dbReference>
<dbReference type="InterPro" id="IPR023635">
    <property type="entry name" value="Peptide_deformylase"/>
</dbReference>
<comment type="similarity">
    <text evidence="1 2">Belongs to the polypeptide deformylase family.</text>
</comment>
<dbReference type="HAMAP" id="MF_00163">
    <property type="entry name" value="Pep_deformylase"/>
    <property type="match status" value="1"/>
</dbReference>
<dbReference type="AlphaFoldDB" id="A0A518BCR8"/>
<dbReference type="Proteomes" id="UP000317093">
    <property type="component" value="Chromosome"/>
</dbReference>
<dbReference type="InterPro" id="IPR036821">
    <property type="entry name" value="Peptide_deformylase_sf"/>
</dbReference>
<keyword evidence="2 3" id="KW-0378">Hydrolase</keyword>
<reference evidence="3 4" key="1">
    <citation type="submission" date="2019-02" db="EMBL/GenBank/DDBJ databases">
        <title>Deep-cultivation of Planctomycetes and their phenomic and genomic characterization uncovers novel biology.</title>
        <authorList>
            <person name="Wiegand S."/>
            <person name="Jogler M."/>
            <person name="Boedeker C."/>
            <person name="Pinto D."/>
            <person name="Vollmers J."/>
            <person name="Rivas-Marin E."/>
            <person name="Kohn T."/>
            <person name="Peeters S.H."/>
            <person name="Heuer A."/>
            <person name="Rast P."/>
            <person name="Oberbeckmann S."/>
            <person name="Bunk B."/>
            <person name="Jeske O."/>
            <person name="Meyerdierks A."/>
            <person name="Storesund J.E."/>
            <person name="Kallscheuer N."/>
            <person name="Luecker S."/>
            <person name="Lage O.M."/>
            <person name="Pohl T."/>
            <person name="Merkel B.J."/>
            <person name="Hornburger P."/>
            <person name="Mueller R.-W."/>
            <person name="Bruemmer F."/>
            <person name="Labrenz M."/>
            <person name="Spormann A.M."/>
            <person name="Op den Camp H."/>
            <person name="Overmann J."/>
            <person name="Amann R."/>
            <person name="Jetten M.S.M."/>
            <person name="Mascher T."/>
            <person name="Medema M.H."/>
            <person name="Devos D.P."/>
            <person name="Kaster A.-K."/>
            <person name="Ovreas L."/>
            <person name="Rohde M."/>
            <person name="Galperin M.Y."/>
            <person name="Jogler C."/>
        </authorList>
    </citation>
    <scope>NUCLEOTIDE SEQUENCE [LARGE SCALE GENOMIC DNA]</scope>
    <source>
        <strain evidence="3 4">Pan216</strain>
    </source>
</reference>
<keyword evidence="2" id="KW-0479">Metal-binding</keyword>
<dbReference type="KEGG" id="knv:Pan216_56680"/>
<protein>
    <recommendedName>
        <fullName evidence="2">Peptide deformylase</fullName>
        <shortName evidence="2">PDF</shortName>
        <ecNumber evidence="2">3.5.1.88</ecNumber>
    </recommendedName>
    <alternativeName>
        <fullName evidence="2">Polypeptide deformylase</fullName>
    </alternativeName>
</protein>
<dbReference type="GO" id="GO:0006412">
    <property type="term" value="P:translation"/>
    <property type="evidence" value="ECO:0007669"/>
    <property type="project" value="UniProtKB-UniRule"/>
</dbReference>
<dbReference type="Gene3D" id="3.90.45.10">
    <property type="entry name" value="Peptide deformylase"/>
    <property type="match status" value="1"/>
</dbReference>
<sequence>MLLEIAQMGQPVLRAVGGEVDVETIRTPEFQAFLDSMIETMHEGHGIGLAAPQVFKSSRIFVANIMPMPTEKSDGGVEVFINPKILGFSEEASGTWEGCLSIEGILVYVTRPLGIQVEYLDRHAEQKSMVIEGYAARVFQHEFDHLDGILTLDRAEDTRDIIIATELDAAQEDRRRRAQASDEEEDA</sequence>
<feature type="active site" evidence="2">
    <location>
        <position position="142"/>
    </location>
</feature>
<keyword evidence="2" id="KW-0648">Protein biosynthesis</keyword>
<dbReference type="CDD" id="cd00487">
    <property type="entry name" value="Pep_deformylase"/>
    <property type="match status" value="1"/>
</dbReference>
<dbReference type="PANTHER" id="PTHR10458">
    <property type="entry name" value="PEPTIDE DEFORMYLASE"/>
    <property type="match status" value="1"/>
</dbReference>
<evidence type="ECO:0000256" key="1">
    <source>
        <dbReference type="ARBA" id="ARBA00010759"/>
    </source>
</evidence>
<dbReference type="PRINTS" id="PR01576">
    <property type="entry name" value="PDEFORMYLASE"/>
</dbReference>
<dbReference type="NCBIfam" id="TIGR00079">
    <property type="entry name" value="pept_deformyl"/>
    <property type="match status" value="1"/>
</dbReference>
<comment type="cofactor">
    <cofactor evidence="2">
        <name>Fe(2+)</name>
        <dbReference type="ChEBI" id="CHEBI:29033"/>
    </cofactor>
    <text evidence="2">Binds 1 Fe(2+) ion.</text>
</comment>
<comment type="catalytic activity">
    <reaction evidence="2">
        <text>N-terminal N-formyl-L-methionyl-[peptide] + H2O = N-terminal L-methionyl-[peptide] + formate</text>
        <dbReference type="Rhea" id="RHEA:24420"/>
        <dbReference type="Rhea" id="RHEA-COMP:10639"/>
        <dbReference type="Rhea" id="RHEA-COMP:10640"/>
        <dbReference type="ChEBI" id="CHEBI:15377"/>
        <dbReference type="ChEBI" id="CHEBI:15740"/>
        <dbReference type="ChEBI" id="CHEBI:49298"/>
        <dbReference type="ChEBI" id="CHEBI:64731"/>
        <dbReference type="EC" id="3.5.1.88"/>
    </reaction>
</comment>
<dbReference type="GO" id="GO:0042586">
    <property type="term" value="F:peptide deformylase activity"/>
    <property type="evidence" value="ECO:0007669"/>
    <property type="project" value="UniProtKB-UniRule"/>
</dbReference>
<dbReference type="SUPFAM" id="SSF56420">
    <property type="entry name" value="Peptide deformylase"/>
    <property type="match status" value="1"/>
</dbReference>
<name>A0A518BCR8_9BACT</name>
<dbReference type="EC" id="3.5.1.88" evidence="2"/>
<comment type="function">
    <text evidence="2">Removes the formyl group from the N-terminal Met of newly synthesized proteins. Requires at least a dipeptide for an efficient rate of reaction. N-terminal L-methionine is a prerequisite for activity but the enzyme has broad specificity at other positions.</text>
</comment>
<dbReference type="PIRSF" id="PIRSF004749">
    <property type="entry name" value="Pep_def"/>
    <property type="match status" value="1"/>
</dbReference>
<dbReference type="EMBL" id="CP036279">
    <property type="protein sequence ID" value="QDU64776.1"/>
    <property type="molecule type" value="Genomic_DNA"/>
</dbReference>
<proteinExistence type="inferred from homology"/>
<feature type="binding site" evidence="2">
    <location>
        <position position="141"/>
    </location>
    <ligand>
        <name>Fe cation</name>
        <dbReference type="ChEBI" id="CHEBI:24875"/>
    </ligand>
</feature>
<dbReference type="RefSeq" id="WP_145263204.1">
    <property type="nucleotide sequence ID" value="NZ_CP036279.1"/>
</dbReference>
<evidence type="ECO:0000256" key="2">
    <source>
        <dbReference type="HAMAP-Rule" id="MF_00163"/>
    </source>
</evidence>
<dbReference type="OrthoDB" id="9784988at2"/>
<feature type="binding site" evidence="2">
    <location>
        <position position="99"/>
    </location>
    <ligand>
        <name>Fe cation</name>
        <dbReference type="ChEBI" id="CHEBI:24875"/>
    </ligand>
</feature>
<keyword evidence="2" id="KW-0408">Iron</keyword>
<dbReference type="PANTHER" id="PTHR10458:SF22">
    <property type="entry name" value="PEPTIDE DEFORMYLASE"/>
    <property type="match status" value="1"/>
</dbReference>
<dbReference type="GO" id="GO:0046872">
    <property type="term" value="F:metal ion binding"/>
    <property type="evidence" value="ECO:0007669"/>
    <property type="project" value="UniProtKB-KW"/>
</dbReference>
<feature type="binding site" evidence="2">
    <location>
        <position position="145"/>
    </location>
    <ligand>
        <name>Fe cation</name>
        <dbReference type="ChEBI" id="CHEBI:24875"/>
    </ligand>
</feature>
<gene>
    <name evidence="3" type="primary">def_2</name>
    <name evidence="2" type="synonym">def</name>
    <name evidence="3" type="ORF">Pan216_56680</name>
</gene>
<dbReference type="NCBIfam" id="NF001159">
    <property type="entry name" value="PRK00150.1-3"/>
    <property type="match status" value="1"/>
</dbReference>
<organism evidence="3 4">
    <name type="scientific">Kolteria novifilia</name>
    <dbReference type="NCBI Taxonomy" id="2527975"/>
    <lineage>
        <taxon>Bacteria</taxon>
        <taxon>Pseudomonadati</taxon>
        <taxon>Planctomycetota</taxon>
        <taxon>Planctomycetia</taxon>
        <taxon>Kolteriales</taxon>
        <taxon>Kolteriaceae</taxon>
        <taxon>Kolteria</taxon>
    </lineage>
</organism>